<proteinExistence type="predicted"/>
<comment type="caution">
    <text evidence="1">The sequence shown here is derived from an EMBL/GenBank/DDBJ whole genome shotgun (WGS) entry which is preliminary data.</text>
</comment>
<organism evidence="1 2">
    <name type="scientific">Hymenobacter koreensis</name>
    <dbReference type="NCBI Taxonomy" id="1084523"/>
    <lineage>
        <taxon>Bacteria</taxon>
        <taxon>Pseudomonadati</taxon>
        <taxon>Bacteroidota</taxon>
        <taxon>Cytophagia</taxon>
        <taxon>Cytophagales</taxon>
        <taxon>Hymenobacteraceae</taxon>
        <taxon>Hymenobacter</taxon>
    </lineage>
</organism>
<keyword evidence="2" id="KW-1185">Reference proteome</keyword>
<name>A0ABP8IUR9_9BACT</name>
<protein>
    <recommendedName>
        <fullName evidence="3">Lipoprotein</fullName>
    </recommendedName>
</protein>
<evidence type="ECO:0008006" key="3">
    <source>
        <dbReference type="Google" id="ProtNLM"/>
    </source>
</evidence>
<dbReference type="Proteomes" id="UP001500454">
    <property type="component" value="Unassembled WGS sequence"/>
</dbReference>
<gene>
    <name evidence="1" type="ORF">GCM10023186_04060</name>
</gene>
<sequence>MGKEGIVWIYLLTKFYMFRRLTLPLLLAAALLTGCSKETDTLEPTAGPLLQDSWTWSQTSGGFTGQVLTPAGTGDQQQLEFGADGQVRRYRNGRLVATDTYSVSRGTSVIDRQNAIIVKYGSGLDQSAFISGSLLTLRDEAADGQLHQYSR</sequence>
<dbReference type="PROSITE" id="PS51257">
    <property type="entry name" value="PROKAR_LIPOPROTEIN"/>
    <property type="match status" value="1"/>
</dbReference>
<evidence type="ECO:0000313" key="2">
    <source>
        <dbReference type="Proteomes" id="UP001500454"/>
    </source>
</evidence>
<accession>A0ABP8IUR9</accession>
<evidence type="ECO:0000313" key="1">
    <source>
        <dbReference type="EMBL" id="GAA4373459.1"/>
    </source>
</evidence>
<dbReference type="EMBL" id="BAABHA010000001">
    <property type="protein sequence ID" value="GAA4373459.1"/>
    <property type="molecule type" value="Genomic_DNA"/>
</dbReference>
<reference evidence="2" key="1">
    <citation type="journal article" date="2019" name="Int. J. Syst. Evol. Microbiol.">
        <title>The Global Catalogue of Microorganisms (GCM) 10K type strain sequencing project: providing services to taxonomists for standard genome sequencing and annotation.</title>
        <authorList>
            <consortium name="The Broad Institute Genomics Platform"/>
            <consortium name="The Broad Institute Genome Sequencing Center for Infectious Disease"/>
            <person name="Wu L."/>
            <person name="Ma J."/>
        </authorList>
    </citation>
    <scope>NUCLEOTIDE SEQUENCE [LARGE SCALE GENOMIC DNA]</scope>
    <source>
        <strain evidence="2">JCM 17924</strain>
    </source>
</reference>